<sequence length="96" mass="10307">MGLYRGLARCACVKAIKEGKAADVSFKMPGAPFTSWLTLLFLLSVLVLMAFDYPNGTYTIGSIPLIAVLLVAGWFGVRKRVHAVHSTAPGAQPTQK</sequence>
<keyword evidence="2 5" id="KW-0812">Transmembrane</keyword>
<name>A0A485AVE6_RAOPL</name>
<feature type="domain" description="Amino acid permease/ SLC12A" evidence="6">
    <location>
        <begin position="16"/>
        <end position="82"/>
    </location>
</feature>
<dbReference type="EMBL" id="CAADJE010000016">
    <property type="protein sequence ID" value="VFS60419.1"/>
    <property type="molecule type" value="Genomic_DNA"/>
</dbReference>
<evidence type="ECO:0000256" key="5">
    <source>
        <dbReference type="SAM" id="Phobius"/>
    </source>
</evidence>
<feature type="transmembrane region" description="Helical" evidence="5">
    <location>
        <begin position="57"/>
        <end position="77"/>
    </location>
</feature>
<comment type="subcellular location">
    <subcellularLocation>
        <location evidence="1">Membrane</location>
        <topology evidence="1">Multi-pass membrane protein</topology>
    </subcellularLocation>
</comment>
<evidence type="ECO:0000313" key="7">
    <source>
        <dbReference type="EMBL" id="VFS60419.1"/>
    </source>
</evidence>
<accession>A0A485AVE6</accession>
<dbReference type="InterPro" id="IPR004841">
    <property type="entry name" value="AA-permease/SLC12A_dom"/>
</dbReference>
<feature type="transmembrane region" description="Helical" evidence="5">
    <location>
        <begin position="33"/>
        <end position="51"/>
    </location>
</feature>
<evidence type="ECO:0000256" key="4">
    <source>
        <dbReference type="ARBA" id="ARBA00023136"/>
    </source>
</evidence>
<protein>
    <submittedName>
        <fullName evidence="7">L-asparagine permease</fullName>
    </submittedName>
</protein>
<keyword evidence="4 5" id="KW-0472">Membrane</keyword>
<organism evidence="7 8">
    <name type="scientific">Raoultella planticola</name>
    <name type="common">Klebsiella planticola</name>
    <dbReference type="NCBI Taxonomy" id="575"/>
    <lineage>
        <taxon>Bacteria</taxon>
        <taxon>Pseudomonadati</taxon>
        <taxon>Pseudomonadota</taxon>
        <taxon>Gammaproteobacteria</taxon>
        <taxon>Enterobacterales</taxon>
        <taxon>Enterobacteriaceae</taxon>
        <taxon>Klebsiella/Raoultella group</taxon>
        <taxon>Raoultella</taxon>
    </lineage>
</organism>
<evidence type="ECO:0000313" key="8">
    <source>
        <dbReference type="Proteomes" id="UP000345637"/>
    </source>
</evidence>
<dbReference type="GO" id="GO:0016020">
    <property type="term" value="C:membrane"/>
    <property type="evidence" value="ECO:0007669"/>
    <property type="project" value="UniProtKB-SubCell"/>
</dbReference>
<reference evidence="7 8" key="1">
    <citation type="submission" date="2019-03" db="EMBL/GenBank/DDBJ databases">
        <authorList>
            <consortium name="Pathogen Informatics"/>
        </authorList>
    </citation>
    <scope>NUCLEOTIDE SEQUENCE [LARGE SCALE GENOMIC DNA]</scope>
    <source>
        <strain evidence="7 8">NCTC12998</strain>
    </source>
</reference>
<evidence type="ECO:0000256" key="1">
    <source>
        <dbReference type="ARBA" id="ARBA00004141"/>
    </source>
</evidence>
<evidence type="ECO:0000256" key="2">
    <source>
        <dbReference type="ARBA" id="ARBA00022692"/>
    </source>
</evidence>
<gene>
    <name evidence="7" type="ORF">NCTC12998_01312</name>
</gene>
<evidence type="ECO:0000259" key="6">
    <source>
        <dbReference type="Pfam" id="PF00324"/>
    </source>
</evidence>
<dbReference type="Proteomes" id="UP000345637">
    <property type="component" value="Unassembled WGS sequence"/>
</dbReference>
<dbReference type="AlphaFoldDB" id="A0A485AVE6"/>
<evidence type="ECO:0000256" key="3">
    <source>
        <dbReference type="ARBA" id="ARBA00022989"/>
    </source>
</evidence>
<keyword evidence="3 5" id="KW-1133">Transmembrane helix</keyword>
<proteinExistence type="predicted"/>
<dbReference type="GO" id="GO:0055085">
    <property type="term" value="P:transmembrane transport"/>
    <property type="evidence" value="ECO:0007669"/>
    <property type="project" value="InterPro"/>
</dbReference>
<dbReference type="Pfam" id="PF00324">
    <property type="entry name" value="AA_permease"/>
    <property type="match status" value="1"/>
</dbReference>